<accession>A0AA88E7R6</accession>
<organism evidence="1 2">
    <name type="scientific">Ficus carica</name>
    <name type="common">Common fig</name>
    <dbReference type="NCBI Taxonomy" id="3494"/>
    <lineage>
        <taxon>Eukaryota</taxon>
        <taxon>Viridiplantae</taxon>
        <taxon>Streptophyta</taxon>
        <taxon>Embryophyta</taxon>
        <taxon>Tracheophyta</taxon>
        <taxon>Spermatophyta</taxon>
        <taxon>Magnoliopsida</taxon>
        <taxon>eudicotyledons</taxon>
        <taxon>Gunneridae</taxon>
        <taxon>Pentapetalae</taxon>
        <taxon>rosids</taxon>
        <taxon>fabids</taxon>
        <taxon>Rosales</taxon>
        <taxon>Moraceae</taxon>
        <taxon>Ficeae</taxon>
        <taxon>Ficus</taxon>
    </lineage>
</organism>
<protein>
    <submittedName>
        <fullName evidence="1">Uncharacterized protein</fullName>
    </submittedName>
</protein>
<dbReference type="AlphaFoldDB" id="A0AA88E7R6"/>
<sequence>MSGGKRLQNAVIARVEITQISDTRLPPSDCVRDLLMSDHNPYPRQTATNGVN</sequence>
<evidence type="ECO:0000313" key="1">
    <source>
        <dbReference type="EMBL" id="GMN69654.1"/>
    </source>
</evidence>
<dbReference type="EMBL" id="BTGU01000898">
    <property type="protein sequence ID" value="GMN69654.1"/>
    <property type="molecule type" value="Genomic_DNA"/>
</dbReference>
<reference evidence="1" key="1">
    <citation type="submission" date="2023-07" db="EMBL/GenBank/DDBJ databases">
        <title>draft genome sequence of fig (Ficus carica).</title>
        <authorList>
            <person name="Takahashi T."/>
            <person name="Nishimura K."/>
        </authorList>
    </citation>
    <scope>NUCLEOTIDE SEQUENCE</scope>
</reference>
<evidence type="ECO:0000313" key="2">
    <source>
        <dbReference type="Proteomes" id="UP001187192"/>
    </source>
</evidence>
<dbReference type="Gramene" id="FCD_00034931-RA">
    <property type="protein sequence ID" value="FCD_00034931-RA:cds"/>
    <property type="gene ID" value="FCD_00034931"/>
</dbReference>
<proteinExistence type="predicted"/>
<dbReference type="Proteomes" id="UP001187192">
    <property type="component" value="Unassembled WGS sequence"/>
</dbReference>
<comment type="caution">
    <text evidence="1">The sequence shown here is derived from an EMBL/GenBank/DDBJ whole genome shotgun (WGS) entry which is preliminary data.</text>
</comment>
<keyword evidence="2" id="KW-1185">Reference proteome</keyword>
<name>A0AA88E7R6_FICCA</name>
<gene>
    <name evidence="1" type="ORF">TIFTF001_038700</name>
</gene>